<dbReference type="eggNOG" id="COG2964">
    <property type="taxonomic scope" value="Bacteria"/>
</dbReference>
<feature type="domain" description="Transcriptional regulator DauR-like HTH" evidence="1">
    <location>
        <begin position="1"/>
        <end position="44"/>
    </location>
</feature>
<comment type="caution">
    <text evidence="2">The sequence shown here is derived from an EMBL/GenBank/DDBJ whole genome shotgun (WGS) entry which is preliminary data.</text>
</comment>
<dbReference type="EMBL" id="BAHD01000034">
    <property type="protein sequence ID" value="GAB96287.1"/>
    <property type="molecule type" value="Genomic_DNA"/>
</dbReference>
<proteinExistence type="predicted"/>
<dbReference type="InterPro" id="IPR039445">
    <property type="entry name" value="DauR-like_HTH"/>
</dbReference>
<dbReference type="Proteomes" id="UP000008366">
    <property type="component" value="Unassembled WGS sequence"/>
</dbReference>
<keyword evidence="3" id="KW-1185">Reference proteome</keyword>
<evidence type="ECO:0000313" key="2">
    <source>
        <dbReference type="EMBL" id="GAB96287.1"/>
    </source>
</evidence>
<protein>
    <recommendedName>
        <fullName evidence="1">Transcriptional regulator DauR-like HTH domain-containing protein</fullName>
    </recommendedName>
</protein>
<name>K6WW48_9MICO</name>
<sequence length="66" mass="7356">MQKRHKLAVVGDLKERGFFMLKESVETAASALAVTRFTIYNYLNEIDAQVDARSHSRSAVGEDVQG</sequence>
<organism evidence="2 3">
    <name type="scientific">Kineosphaera limosa NBRC 100340</name>
    <dbReference type="NCBI Taxonomy" id="1184609"/>
    <lineage>
        <taxon>Bacteria</taxon>
        <taxon>Bacillati</taxon>
        <taxon>Actinomycetota</taxon>
        <taxon>Actinomycetes</taxon>
        <taxon>Micrococcales</taxon>
        <taxon>Dermatophilaceae</taxon>
        <taxon>Kineosphaera</taxon>
    </lineage>
</organism>
<reference evidence="2 3" key="1">
    <citation type="submission" date="2012-08" db="EMBL/GenBank/DDBJ databases">
        <title>Whole genome shotgun sequence of Kineosphaera limosa NBRC 100340.</title>
        <authorList>
            <person name="Yoshida I."/>
            <person name="Isaki S."/>
            <person name="Hosoyama A."/>
            <person name="Tsuchikane K."/>
            <person name="Katsumata H."/>
            <person name="Ando Y."/>
            <person name="Ohji S."/>
            <person name="Hamada M."/>
            <person name="Tamura T."/>
            <person name="Yamazoe A."/>
            <person name="Yamazaki S."/>
            <person name="Fujita N."/>
        </authorList>
    </citation>
    <scope>NUCLEOTIDE SEQUENCE [LARGE SCALE GENOMIC DNA]</scope>
    <source>
        <strain evidence="2 3">NBRC 100340</strain>
    </source>
</reference>
<accession>K6WW48</accession>
<dbReference type="AlphaFoldDB" id="K6WW48"/>
<gene>
    <name evidence="2" type="ORF">KILIM_034_00360</name>
</gene>
<evidence type="ECO:0000259" key="1">
    <source>
        <dbReference type="Pfam" id="PF13309"/>
    </source>
</evidence>
<dbReference type="Pfam" id="PF13309">
    <property type="entry name" value="HTH_22"/>
    <property type="match status" value="1"/>
</dbReference>
<evidence type="ECO:0000313" key="3">
    <source>
        <dbReference type="Proteomes" id="UP000008366"/>
    </source>
</evidence>